<dbReference type="EMBL" id="CAJJDN010000026">
    <property type="protein sequence ID" value="CAD8070084.1"/>
    <property type="molecule type" value="Genomic_DNA"/>
</dbReference>
<protein>
    <recommendedName>
        <fullName evidence="6">RING-type domain-containing protein</fullName>
    </recommendedName>
</protein>
<keyword evidence="1" id="KW-0479">Metal-binding</keyword>
<dbReference type="PANTHER" id="PTHR45931:SF3">
    <property type="entry name" value="RING ZINC FINGER-CONTAINING PROTEIN"/>
    <property type="match status" value="1"/>
</dbReference>
<dbReference type="InterPro" id="IPR001841">
    <property type="entry name" value="Znf_RING"/>
</dbReference>
<dbReference type="GO" id="GO:0008270">
    <property type="term" value="F:zinc ion binding"/>
    <property type="evidence" value="ECO:0007669"/>
    <property type="project" value="UniProtKB-KW"/>
</dbReference>
<dbReference type="OrthoDB" id="10062243at2759"/>
<keyword evidence="5" id="KW-1133">Transmembrane helix</keyword>
<dbReference type="Pfam" id="PF13639">
    <property type="entry name" value="zf-RING_2"/>
    <property type="match status" value="1"/>
</dbReference>
<accession>A0A8S1M4I3</accession>
<name>A0A8S1M4I3_9CILI</name>
<evidence type="ECO:0000256" key="2">
    <source>
        <dbReference type="ARBA" id="ARBA00022771"/>
    </source>
</evidence>
<feature type="transmembrane region" description="Helical" evidence="5">
    <location>
        <begin position="92"/>
        <end position="113"/>
    </location>
</feature>
<evidence type="ECO:0000256" key="1">
    <source>
        <dbReference type="ARBA" id="ARBA00022723"/>
    </source>
</evidence>
<gene>
    <name evidence="7" type="ORF">PSON_ATCC_30995.1.T0260208</name>
</gene>
<dbReference type="GO" id="GO:0061630">
    <property type="term" value="F:ubiquitin protein ligase activity"/>
    <property type="evidence" value="ECO:0007669"/>
    <property type="project" value="TreeGrafter"/>
</dbReference>
<feature type="transmembrane region" description="Helical" evidence="5">
    <location>
        <begin position="229"/>
        <end position="248"/>
    </location>
</feature>
<dbReference type="PROSITE" id="PS50089">
    <property type="entry name" value="ZF_RING_2"/>
    <property type="match status" value="1"/>
</dbReference>
<feature type="transmembrane region" description="Helical" evidence="5">
    <location>
        <begin position="253"/>
        <end position="272"/>
    </location>
</feature>
<keyword evidence="5" id="KW-0812">Transmembrane</keyword>
<dbReference type="CDD" id="cd16454">
    <property type="entry name" value="RING-H2_PA-TM-RING"/>
    <property type="match status" value="1"/>
</dbReference>
<dbReference type="PANTHER" id="PTHR45931">
    <property type="entry name" value="SI:CH211-59O9.10"/>
    <property type="match status" value="1"/>
</dbReference>
<dbReference type="AlphaFoldDB" id="A0A8S1M4I3"/>
<reference evidence="7" key="1">
    <citation type="submission" date="2021-01" db="EMBL/GenBank/DDBJ databases">
        <authorList>
            <consortium name="Genoscope - CEA"/>
            <person name="William W."/>
        </authorList>
    </citation>
    <scope>NUCLEOTIDE SEQUENCE</scope>
</reference>
<dbReference type="SMART" id="SM00184">
    <property type="entry name" value="RING"/>
    <property type="match status" value="1"/>
</dbReference>
<feature type="domain" description="RING-type" evidence="6">
    <location>
        <begin position="306"/>
        <end position="349"/>
    </location>
</feature>
<evidence type="ECO:0000256" key="4">
    <source>
        <dbReference type="PROSITE-ProRule" id="PRU00175"/>
    </source>
</evidence>
<keyword evidence="2 4" id="KW-0863">Zinc-finger</keyword>
<dbReference type="InterPro" id="IPR051834">
    <property type="entry name" value="RING_finger_E3_ligase"/>
</dbReference>
<keyword evidence="3" id="KW-0862">Zinc</keyword>
<comment type="caution">
    <text evidence="7">The sequence shown here is derived from an EMBL/GenBank/DDBJ whole genome shotgun (WGS) entry which is preliminary data.</text>
</comment>
<dbReference type="Proteomes" id="UP000692954">
    <property type="component" value="Unassembled WGS sequence"/>
</dbReference>
<evidence type="ECO:0000313" key="8">
    <source>
        <dbReference type="Proteomes" id="UP000692954"/>
    </source>
</evidence>
<keyword evidence="8" id="KW-1185">Reference proteome</keyword>
<feature type="transmembrane region" description="Helical" evidence="5">
    <location>
        <begin position="49"/>
        <end position="72"/>
    </location>
</feature>
<dbReference type="GO" id="GO:0005634">
    <property type="term" value="C:nucleus"/>
    <property type="evidence" value="ECO:0007669"/>
    <property type="project" value="TreeGrafter"/>
</dbReference>
<proteinExistence type="predicted"/>
<evidence type="ECO:0000256" key="5">
    <source>
        <dbReference type="SAM" id="Phobius"/>
    </source>
</evidence>
<evidence type="ECO:0000313" key="7">
    <source>
        <dbReference type="EMBL" id="CAD8070084.1"/>
    </source>
</evidence>
<sequence length="360" mass="42784">MENSINNDLIEDTIQESSKTIPINNQKKYCQPAPLFESAKEHFRQIHKILAIFTLLKFVAAFVIIILRFTLFLNEKPIKNYSNLFDIAYLEIWMYLSCFHSFFSFIYYIKLLVLIGQSLQYESIAVQLEYMIEFYIPDSFSDQQRQNYIDEQVRYQNQEILIRQGIVGDRDDIRKTRLIAQEIKKKILQNNLLLNLHGKSCFIVFQFIQLWSLIFYFNSQTNTNLNETYKFVAIYQGYLFSIIFIGVYQYLEIYLMVLLVIVFLPILLIYSFCNWINKHFKNKGKIDDSLKETLFNSLDTIDDKECSICMTEFQEEQYIVTLTCSSSHRFHSNCIRSWLSINNKCPLCRNEVLISQEDIL</sequence>
<evidence type="ECO:0000259" key="6">
    <source>
        <dbReference type="PROSITE" id="PS50089"/>
    </source>
</evidence>
<dbReference type="GO" id="GO:0006511">
    <property type="term" value="P:ubiquitin-dependent protein catabolic process"/>
    <property type="evidence" value="ECO:0007669"/>
    <property type="project" value="TreeGrafter"/>
</dbReference>
<evidence type="ECO:0000256" key="3">
    <source>
        <dbReference type="ARBA" id="ARBA00022833"/>
    </source>
</evidence>
<keyword evidence="5" id="KW-0472">Membrane</keyword>
<organism evidence="7 8">
    <name type="scientific">Paramecium sonneborni</name>
    <dbReference type="NCBI Taxonomy" id="65129"/>
    <lineage>
        <taxon>Eukaryota</taxon>
        <taxon>Sar</taxon>
        <taxon>Alveolata</taxon>
        <taxon>Ciliophora</taxon>
        <taxon>Intramacronucleata</taxon>
        <taxon>Oligohymenophorea</taxon>
        <taxon>Peniculida</taxon>
        <taxon>Parameciidae</taxon>
        <taxon>Paramecium</taxon>
    </lineage>
</organism>